<reference evidence="2 3" key="1">
    <citation type="submission" date="2018-10" db="EMBL/GenBank/DDBJ databases">
        <title>Genomic Encyclopedia of Archaeal and Bacterial Type Strains, Phase II (KMG-II): from individual species to whole genera.</title>
        <authorList>
            <person name="Goeker M."/>
        </authorList>
    </citation>
    <scope>NUCLEOTIDE SEQUENCE [LARGE SCALE GENOMIC DNA]</scope>
    <source>
        <strain evidence="2 3">DSM 18602</strain>
    </source>
</reference>
<name>A0A495IZM0_9SPHI</name>
<dbReference type="EMBL" id="RBKU01000001">
    <property type="protein sequence ID" value="RKR82166.1"/>
    <property type="molecule type" value="Genomic_DNA"/>
</dbReference>
<evidence type="ECO:0000256" key="1">
    <source>
        <dbReference type="SAM" id="SignalP"/>
    </source>
</evidence>
<evidence type="ECO:0000313" key="2">
    <source>
        <dbReference type="EMBL" id="RKR82166.1"/>
    </source>
</evidence>
<gene>
    <name evidence="2" type="ORF">BDD43_2336</name>
</gene>
<keyword evidence="3" id="KW-1185">Reference proteome</keyword>
<keyword evidence="1" id="KW-0732">Signal</keyword>
<comment type="caution">
    <text evidence="2">The sequence shown here is derived from an EMBL/GenBank/DDBJ whole genome shotgun (WGS) entry which is preliminary data.</text>
</comment>
<protein>
    <submittedName>
        <fullName evidence="2">Uncharacterized protein</fullName>
    </submittedName>
</protein>
<feature type="signal peptide" evidence="1">
    <location>
        <begin position="1"/>
        <end position="22"/>
    </location>
</feature>
<feature type="chain" id="PRO_5019737625" evidence="1">
    <location>
        <begin position="23"/>
        <end position="204"/>
    </location>
</feature>
<proteinExistence type="predicted"/>
<dbReference type="AlphaFoldDB" id="A0A495IZM0"/>
<dbReference type="Proteomes" id="UP000268007">
    <property type="component" value="Unassembled WGS sequence"/>
</dbReference>
<evidence type="ECO:0000313" key="3">
    <source>
        <dbReference type="Proteomes" id="UP000268007"/>
    </source>
</evidence>
<sequence>MRNIIFFLSLAFLLAGIKPAAAQIGRNNNSDWKVPPPISPIPLKTPQIAASAFIKMDPQVLTILPPIPPVEPLSVPHKLVESEQSSREMTEDKKAEVTPKTPTNPCCCCCCCPQMIVRGLPARVITKRRILPKPPVVKHRLKKHLLPKQKISGHAVLKPKVVKHRLTKRVVVRYIYVRRDCACTPDTGSLVRNKPSSGGGKSQK</sequence>
<accession>A0A495IZM0</accession>
<dbReference type="RefSeq" id="WP_121197791.1">
    <property type="nucleotide sequence ID" value="NZ_RBKU01000001.1"/>
</dbReference>
<organism evidence="2 3">
    <name type="scientific">Mucilaginibacter gracilis</name>
    <dbReference type="NCBI Taxonomy" id="423350"/>
    <lineage>
        <taxon>Bacteria</taxon>
        <taxon>Pseudomonadati</taxon>
        <taxon>Bacteroidota</taxon>
        <taxon>Sphingobacteriia</taxon>
        <taxon>Sphingobacteriales</taxon>
        <taxon>Sphingobacteriaceae</taxon>
        <taxon>Mucilaginibacter</taxon>
    </lineage>
</organism>